<sequence length="68" mass="7644">MAVNDHTASSRQLAAGWSTATSVLMSASSIRQRLLRRRLRARVTLFRVPSMQTIDSFVCYRLMSTEPG</sequence>
<evidence type="ECO:0000313" key="3">
    <source>
        <dbReference type="Proteomes" id="UP000887159"/>
    </source>
</evidence>
<reference evidence="2" key="1">
    <citation type="submission" date="2020-08" db="EMBL/GenBank/DDBJ databases">
        <title>Multicomponent nature underlies the extraordinary mechanical properties of spider dragline silk.</title>
        <authorList>
            <person name="Kono N."/>
            <person name="Nakamura H."/>
            <person name="Mori M."/>
            <person name="Yoshida Y."/>
            <person name="Ohtoshi R."/>
            <person name="Malay A.D."/>
            <person name="Moran D.A.P."/>
            <person name="Tomita M."/>
            <person name="Numata K."/>
            <person name="Arakawa K."/>
        </authorList>
    </citation>
    <scope>NUCLEOTIDE SEQUENCE</scope>
</reference>
<name>A0A8X6WIT8_TRICX</name>
<evidence type="ECO:0000256" key="1">
    <source>
        <dbReference type="SAM" id="Phobius"/>
    </source>
</evidence>
<keyword evidence="1" id="KW-0472">Membrane</keyword>
<evidence type="ECO:0000313" key="2">
    <source>
        <dbReference type="EMBL" id="GFY35917.1"/>
    </source>
</evidence>
<dbReference type="EMBL" id="BMAU01021435">
    <property type="protein sequence ID" value="GFY35917.1"/>
    <property type="molecule type" value="Genomic_DNA"/>
</dbReference>
<dbReference type="Proteomes" id="UP000887159">
    <property type="component" value="Unassembled WGS sequence"/>
</dbReference>
<comment type="caution">
    <text evidence="2">The sequence shown here is derived from an EMBL/GenBank/DDBJ whole genome shotgun (WGS) entry which is preliminary data.</text>
</comment>
<proteinExistence type="predicted"/>
<protein>
    <submittedName>
        <fullName evidence="2">Uncharacterized protein</fullName>
    </submittedName>
</protein>
<keyword evidence="3" id="KW-1185">Reference proteome</keyword>
<accession>A0A8X6WIT8</accession>
<keyword evidence="1" id="KW-1133">Transmembrane helix</keyword>
<dbReference type="AlphaFoldDB" id="A0A8X6WIT8"/>
<feature type="transmembrane region" description="Helical" evidence="1">
    <location>
        <begin position="12"/>
        <end position="30"/>
    </location>
</feature>
<organism evidence="2 3">
    <name type="scientific">Trichonephila clavipes</name>
    <name type="common">Golden silk orbweaver</name>
    <name type="synonym">Nephila clavipes</name>
    <dbReference type="NCBI Taxonomy" id="2585209"/>
    <lineage>
        <taxon>Eukaryota</taxon>
        <taxon>Metazoa</taxon>
        <taxon>Ecdysozoa</taxon>
        <taxon>Arthropoda</taxon>
        <taxon>Chelicerata</taxon>
        <taxon>Arachnida</taxon>
        <taxon>Araneae</taxon>
        <taxon>Araneomorphae</taxon>
        <taxon>Entelegynae</taxon>
        <taxon>Araneoidea</taxon>
        <taxon>Nephilidae</taxon>
        <taxon>Trichonephila</taxon>
    </lineage>
</organism>
<gene>
    <name evidence="2" type="ORF">TNCV_4842891</name>
</gene>
<keyword evidence="1" id="KW-0812">Transmembrane</keyword>